<dbReference type="Proteomes" id="UP000501076">
    <property type="component" value="Plasmid pFDU301A"/>
</dbReference>
<dbReference type="AlphaFoldDB" id="A0A6M6DZL3"/>
<dbReference type="SUPFAM" id="SSF55797">
    <property type="entry name" value="PR-1-like"/>
    <property type="match status" value="1"/>
</dbReference>
<feature type="domain" description="SCP" evidence="1">
    <location>
        <begin position="51"/>
        <end position="166"/>
    </location>
</feature>
<organism evidence="2 3">
    <name type="scientific">Priestia megaterium</name>
    <name type="common">Bacillus megaterium</name>
    <dbReference type="NCBI Taxonomy" id="1404"/>
    <lineage>
        <taxon>Bacteria</taxon>
        <taxon>Bacillati</taxon>
        <taxon>Bacillota</taxon>
        <taxon>Bacilli</taxon>
        <taxon>Bacillales</taxon>
        <taxon>Bacillaceae</taxon>
        <taxon>Priestia</taxon>
    </lineage>
</organism>
<gene>
    <name evidence="2" type="ORF">FDZ14_28460</name>
</gene>
<protein>
    <recommendedName>
        <fullName evidence="1">SCP domain-containing protein</fullName>
    </recommendedName>
</protein>
<keyword evidence="2" id="KW-0614">Plasmid</keyword>
<sequence>MHKIREKYEGGEKQMKKVVGILFAFALMISVSMIPGKAEAANTYYESEVVRLTNIERQKVGVAPVKSDSSIAYVARTKAEDMRDNNYFSHYSPTYGDPFVMMQSFGIQFTKAGENIAARQTSPSAVVQSWMNSDTHRETLLNPAYTRLGVGYAQGGYLEHYWVQMFAN</sequence>
<dbReference type="EMBL" id="CP045273">
    <property type="protein sequence ID" value="QJX80040.1"/>
    <property type="molecule type" value="Genomic_DNA"/>
</dbReference>
<dbReference type="InterPro" id="IPR014044">
    <property type="entry name" value="CAP_dom"/>
</dbReference>
<dbReference type="CDD" id="cd05379">
    <property type="entry name" value="CAP_bacterial"/>
    <property type="match status" value="1"/>
</dbReference>
<accession>A0A6M6DZL3</accession>
<proteinExistence type="predicted"/>
<evidence type="ECO:0000259" key="1">
    <source>
        <dbReference type="Pfam" id="PF00188"/>
    </source>
</evidence>
<evidence type="ECO:0000313" key="2">
    <source>
        <dbReference type="EMBL" id="QJX80040.1"/>
    </source>
</evidence>
<reference evidence="2 3" key="1">
    <citation type="submission" date="2019-10" db="EMBL/GenBank/DDBJ databases">
        <title>Complete genome sequences for adaption low water activity.</title>
        <authorList>
            <person name="Zhao L."/>
            <person name="Zhong J."/>
        </authorList>
    </citation>
    <scope>NUCLEOTIDE SEQUENCE [LARGE SCALE GENOMIC DNA]</scope>
    <source>
        <strain evidence="2 3">FDU301</strain>
        <plasmid evidence="3">pfdu301a</plasmid>
    </source>
</reference>
<evidence type="ECO:0000313" key="3">
    <source>
        <dbReference type="Proteomes" id="UP000501076"/>
    </source>
</evidence>
<dbReference type="PANTHER" id="PTHR31157">
    <property type="entry name" value="SCP DOMAIN-CONTAINING PROTEIN"/>
    <property type="match status" value="1"/>
</dbReference>
<dbReference type="Gene3D" id="3.40.33.10">
    <property type="entry name" value="CAP"/>
    <property type="match status" value="1"/>
</dbReference>
<dbReference type="InterPro" id="IPR035940">
    <property type="entry name" value="CAP_sf"/>
</dbReference>
<dbReference type="Pfam" id="PF00188">
    <property type="entry name" value="CAP"/>
    <property type="match status" value="1"/>
</dbReference>
<geneLocation type="plasmid" evidence="3">
    <name>pfdu301a</name>
</geneLocation>
<dbReference type="PANTHER" id="PTHR31157:SF1">
    <property type="entry name" value="SCP DOMAIN-CONTAINING PROTEIN"/>
    <property type="match status" value="1"/>
</dbReference>
<name>A0A6M6DZL3_PRIMG</name>